<reference evidence="1 2" key="1">
    <citation type="submission" date="2016-11" db="EMBL/GenBank/DDBJ databases">
        <authorList>
            <person name="Jaros S."/>
            <person name="Januszkiewicz K."/>
            <person name="Wedrychowicz H."/>
        </authorList>
    </citation>
    <scope>NUCLEOTIDE SEQUENCE [LARGE SCALE GENOMIC DNA]</scope>
    <source>
        <strain evidence="1 2">CGMCC 1.6102</strain>
    </source>
</reference>
<dbReference type="AlphaFoldDB" id="A0A1M7NUY6"/>
<proteinExistence type="predicted"/>
<organism evidence="1 2">
    <name type="scientific">Cyclobacterium lianum</name>
    <dbReference type="NCBI Taxonomy" id="388280"/>
    <lineage>
        <taxon>Bacteria</taxon>
        <taxon>Pseudomonadati</taxon>
        <taxon>Bacteroidota</taxon>
        <taxon>Cytophagia</taxon>
        <taxon>Cytophagales</taxon>
        <taxon>Cyclobacteriaceae</taxon>
        <taxon>Cyclobacterium</taxon>
    </lineage>
</organism>
<dbReference type="OrthoDB" id="770454at2"/>
<dbReference type="STRING" id="388280.SAMN04488057_10693"/>
<name>A0A1M7NUY6_9BACT</name>
<sequence length="77" mass="9134">MGKTIEKELLSHLLQLEQPQQEKVLQFIKQLLAEEKEDFADKLSDEQISSIKRGLQQVKEGQTVSHEEVRKRYQKWL</sequence>
<dbReference type="RefSeq" id="WP_073094749.1">
    <property type="nucleotide sequence ID" value="NZ_FRCY01000006.1"/>
</dbReference>
<evidence type="ECO:0000313" key="2">
    <source>
        <dbReference type="Proteomes" id="UP000184513"/>
    </source>
</evidence>
<keyword evidence="2" id="KW-1185">Reference proteome</keyword>
<evidence type="ECO:0008006" key="3">
    <source>
        <dbReference type="Google" id="ProtNLM"/>
    </source>
</evidence>
<evidence type="ECO:0000313" key="1">
    <source>
        <dbReference type="EMBL" id="SHN07868.1"/>
    </source>
</evidence>
<dbReference type="EMBL" id="FRCY01000006">
    <property type="protein sequence ID" value="SHN07868.1"/>
    <property type="molecule type" value="Genomic_DNA"/>
</dbReference>
<accession>A0A1M7NUY6</accession>
<dbReference type="Proteomes" id="UP000184513">
    <property type="component" value="Unassembled WGS sequence"/>
</dbReference>
<protein>
    <recommendedName>
        <fullName evidence="3">Addiction module component</fullName>
    </recommendedName>
</protein>
<gene>
    <name evidence="1" type="ORF">SAMN04488057_10693</name>
</gene>